<dbReference type="Gene3D" id="2.40.128.20">
    <property type="match status" value="2"/>
</dbReference>
<dbReference type="GO" id="GO:0008270">
    <property type="term" value="F:zinc ion binding"/>
    <property type="evidence" value="ECO:0007669"/>
    <property type="project" value="InterPro"/>
</dbReference>
<dbReference type="AlphaFoldDB" id="E3CUR7"/>
<sequence length="388" mass="41407">MWRYGKHPVGWLLLVLVSILALGGCGGGSDKQAALAPWEGTWKSLSVYLDDPALTPSCEAVAAHNAAYTPQGVLGFLKKMYRCDFAGMVVKGDSVTFRKVDGSVLGTVSYRSAGTAPILGHDKPWHLFEAVGNPGEAYRYLALVEVHSDGPDAMKHWHLRYGNTSLEALVGSGADATWWPTMAAEDTTAAAVAADLGSEAEAFAQFLGNPWTPWLGTWVSVSSYLDDPAMEAAYAAVVAEATKLGKSYDTASVKAFFKGMLHTPFALVRISADATVFLTADGTELGRGGYVYQGVVPMPGFEGSLWDHWTATGSSPAGYGRILTTAVHSDGPEAMKHWHMRFGDASLQDLVNPSNPMWFPTCVKPETTAAVFAEDVKGEAAAYAAFLP</sequence>
<evidence type="ECO:0000256" key="1">
    <source>
        <dbReference type="ARBA" id="ARBA00022729"/>
    </source>
</evidence>
<keyword evidence="2" id="KW-0862">Zinc</keyword>
<proteinExistence type="predicted"/>
<organism evidence="4 5">
    <name type="scientific">Aminomonas paucivorans DSM 12260</name>
    <dbReference type="NCBI Taxonomy" id="584708"/>
    <lineage>
        <taxon>Bacteria</taxon>
        <taxon>Thermotogati</taxon>
        <taxon>Synergistota</taxon>
        <taxon>Synergistia</taxon>
        <taxon>Synergistales</taxon>
        <taxon>Synergistaceae</taxon>
        <taxon>Aminomonas</taxon>
    </lineage>
</organism>
<dbReference type="InterPro" id="IPR015304">
    <property type="entry name" value="ZinT_dom"/>
</dbReference>
<dbReference type="STRING" id="584708.Apau_0719"/>
<reference evidence="4 5" key="1">
    <citation type="journal article" date="2010" name="Stand. Genomic Sci.">
        <title>Non-contiguous finished genome sequence of Aminomonas paucivorans type strain (GLU-3).</title>
        <authorList>
            <person name="Pitluck S."/>
            <person name="Yasawong M."/>
            <person name="Held B."/>
            <person name="Lapidus A."/>
            <person name="Nolan M."/>
            <person name="Copeland A."/>
            <person name="Lucas S."/>
            <person name="Del Rio T.G."/>
            <person name="Tice H."/>
            <person name="Cheng J.F."/>
            <person name="Chertkov O."/>
            <person name="Goodwin L."/>
            <person name="Tapia R."/>
            <person name="Han C."/>
            <person name="Liolios K."/>
            <person name="Ivanova N."/>
            <person name="Mavromatis K."/>
            <person name="Ovchinnikova G."/>
            <person name="Pati A."/>
            <person name="Chen A."/>
            <person name="Palaniappan K."/>
            <person name="Land M."/>
            <person name="Hauser L."/>
            <person name="Chang Y.J."/>
            <person name="Jeffries C.D."/>
            <person name="Pukall R."/>
            <person name="Spring S."/>
            <person name="Rohde M."/>
            <person name="Sikorski J."/>
            <person name="Goker M."/>
            <person name="Woyke T."/>
            <person name="Bristow J."/>
            <person name="Eisen J.A."/>
            <person name="Markowitz V."/>
            <person name="Hugenholtz P."/>
            <person name="Kyrpides N.C."/>
            <person name="Klenk H.P."/>
        </authorList>
    </citation>
    <scope>NUCLEOTIDE SEQUENCE [LARGE SCALE GENOMIC DNA]</scope>
    <source>
        <strain evidence="4 5">DSM 12260</strain>
    </source>
</reference>
<gene>
    <name evidence="4" type="ORF">Apau_0719</name>
</gene>
<dbReference type="SUPFAM" id="SSF50814">
    <property type="entry name" value="Lipocalins"/>
    <property type="match status" value="2"/>
</dbReference>
<evidence type="ECO:0000256" key="2">
    <source>
        <dbReference type="ARBA" id="ARBA00022833"/>
    </source>
</evidence>
<accession>E3CUR7</accession>
<feature type="domain" description="ZinT" evidence="3">
    <location>
        <begin position="32"/>
        <end position="196"/>
    </location>
</feature>
<dbReference type="PROSITE" id="PS51257">
    <property type="entry name" value="PROKAR_LIPOPROTEIN"/>
    <property type="match status" value="1"/>
</dbReference>
<keyword evidence="5" id="KW-1185">Reference proteome</keyword>
<dbReference type="HOGENOM" id="CLU_694323_0_0_0"/>
<dbReference type="eggNOG" id="COG3443">
    <property type="taxonomic scope" value="Bacteria"/>
</dbReference>
<dbReference type="EMBL" id="CM001022">
    <property type="protein sequence ID" value="EFQ23147.1"/>
    <property type="molecule type" value="Genomic_DNA"/>
</dbReference>
<evidence type="ECO:0000313" key="4">
    <source>
        <dbReference type="EMBL" id="EFQ23147.1"/>
    </source>
</evidence>
<keyword evidence="1" id="KW-0732">Signal</keyword>
<dbReference type="RefSeq" id="WP_006300311.1">
    <property type="nucleotide sequence ID" value="NZ_CM001022.1"/>
</dbReference>
<dbReference type="InterPro" id="IPR012674">
    <property type="entry name" value="Calycin"/>
</dbReference>
<dbReference type="Pfam" id="PF09223">
    <property type="entry name" value="ZinT"/>
    <property type="match status" value="1"/>
</dbReference>
<name>E3CUR7_9BACT</name>
<evidence type="ECO:0000313" key="5">
    <source>
        <dbReference type="Proteomes" id="UP000005096"/>
    </source>
</evidence>
<dbReference type="PaxDb" id="584708-Apau_0719"/>
<evidence type="ECO:0000259" key="3">
    <source>
        <dbReference type="Pfam" id="PF09223"/>
    </source>
</evidence>
<protein>
    <submittedName>
        <fullName evidence="4">YodA domain protein</fullName>
    </submittedName>
</protein>
<dbReference type="Proteomes" id="UP000005096">
    <property type="component" value="Chromosome"/>
</dbReference>